<dbReference type="RefSeq" id="WP_311159578.1">
    <property type="nucleotide sequence ID" value="NZ_JAVQLW010000001.1"/>
</dbReference>
<comment type="caution">
    <text evidence="3">The sequence shown here is derived from an EMBL/GenBank/DDBJ whole genome shotgun (WGS) entry which is preliminary data.</text>
</comment>
<feature type="transmembrane region" description="Helical" evidence="2">
    <location>
        <begin position="27"/>
        <end position="45"/>
    </location>
</feature>
<keyword evidence="2" id="KW-1133">Transmembrane helix</keyword>
<gene>
    <name evidence="3" type="ORF">RGQ15_07430</name>
</gene>
<dbReference type="Proteomes" id="UP001269144">
    <property type="component" value="Unassembled WGS sequence"/>
</dbReference>
<feature type="compositionally biased region" description="Low complexity" evidence="1">
    <location>
        <begin position="10"/>
        <end position="20"/>
    </location>
</feature>
<evidence type="ECO:0000313" key="4">
    <source>
        <dbReference type="Proteomes" id="UP001269144"/>
    </source>
</evidence>
<accession>A0ABU2HQT4</accession>
<reference evidence="4" key="1">
    <citation type="submission" date="2023-07" db="EMBL/GenBank/DDBJ databases">
        <title>Paracoccus sp. MBLB3053 whole genome sequence.</title>
        <authorList>
            <person name="Hwang C.Y."/>
            <person name="Cho E.-S."/>
            <person name="Seo M.-J."/>
        </authorList>
    </citation>
    <scope>NUCLEOTIDE SEQUENCE [LARGE SCALE GENOMIC DNA]</scope>
    <source>
        <strain evidence="4">MBLB3053</strain>
    </source>
</reference>
<sequence>MPRPAKDSSSRAAAPVAASADPGQMRLVAVVIAVTMLGWLGLQWLGGQMGWPAKYAFLADLVAMGALIWSLLVTWRIWRRRNAPSQGQG</sequence>
<keyword evidence="2" id="KW-0812">Transmembrane</keyword>
<keyword evidence="4" id="KW-1185">Reference proteome</keyword>
<name>A0ABU2HQT4_9RHOB</name>
<proteinExistence type="predicted"/>
<organism evidence="3 4">
    <name type="scientific">Paracoccus aurantius</name>
    <dbReference type="NCBI Taxonomy" id="3073814"/>
    <lineage>
        <taxon>Bacteria</taxon>
        <taxon>Pseudomonadati</taxon>
        <taxon>Pseudomonadota</taxon>
        <taxon>Alphaproteobacteria</taxon>
        <taxon>Rhodobacterales</taxon>
        <taxon>Paracoccaceae</taxon>
        <taxon>Paracoccus</taxon>
    </lineage>
</organism>
<protein>
    <submittedName>
        <fullName evidence="3">DUF5337 domain-containing protein</fullName>
    </submittedName>
</protein>
<dbReference type="InterPro" id="IPR020308">
    <property type="entry name" value="Uncharacterised_Ynq1"/>
</dbReference>
<feature type="region of interest" description="Disordered" evidence="1">
    <location>
        <begin position="1"/>
        <end position="20"/>
    </location>
</feature>
<evidence type="ECO:0000256" key="1">
    <source>
        <dbReference type="SAM" id="MobiDB-lite"/>
    </source>
</evidence>
<dbReference type="EMBL" id="JAVQLW010000001">
    <property type="protein sequence ID" value="MDS9467403.1"/>
    <property type="molecule type" value="Genomic_DNA"/>
</dbReference>
<feature type="transmembrane region" description="Helical" evidence="2">
    <location>
        <begin position="57"/>
        <end position="78"/>
    </location>
</feature>
<dbReference type="Pfam" id="PF17272">
    <property type="entry name" value="DUF5337"/>
    <property type="match status" value="1"/>
</dbReference>
<keyword evidence="2" id="KW-0472">Membrane</keyword>
<evidence type="ECO:0000256" key="2">
    <source>
        <dbReference type="SAM" id="Phobius"/>
    </source>
</evidence>
<evidence type="ECO:0000313" key="3">
    <source>
        <dbReference type="EMBL" id="MDS9467403.1"/>
    </source>
</evidence>